<comment type="cofactor">
    <cofactor evidence="1 19">
        <name>Mg(2+)</name>
        <dbReference type="ChEBI" id="CHEBI:18420"/>
    </cofactor>
</comment>
<dbReference type="EMBL" id="CP024955">
    <property type="protein sequence ID" value="ATY84152.1"/>
    <property type="molecule type" value="Genomic_DNA"/>
</dbReference>
<evidence type="ECO:0000256" key="17">
    <source>
        <dbReference type="ARBA" id="ARBA00048623"/>
    </source>
</evidence>
<gene>
    <name evidence="19 20" type="primary">cobS</name>
    <name evidence="20" type="ORF">CVV65_03620</name>
</gene>
<comment type="catalytic activity">
    <reaction evidence="17 19">
        <text>alpha-ribazole + adenosylcob(III)inamide-GDP = adenosylcob(III)alamin + GMP + H(+)</text>
        <dbReference type="Rhea" id="RHEA:16049"/>
        <dbReference type="ChEBI" id="CHEBI:10329"/>
        <dbReference type="ChEBI" id="CHEBI:15378"/>
        <dbReference type="ChEBI" id="CHEBI:18408"/>
        <dbReference type="ChEBI" id="CHEBI:58115"/>
        <dbReference type="ChEBI" id="CHEBI:60487"/>
        <dbReference type="EC" id="2.7.8.26"/>
    </reaction>
</comment>
<dbReference type="EC" id="2.7.8.26" evidence="5 19"/>
<evidence type="ECO:0000256" key="9">
    <source>
        <dbReference type="ARBA" id="ARBA00022679"/>
    </source>
</evidence>
<name>A0A2K8N6S2_9BACL</name>
<protein>
    <recommendedName>
        <fullName evidence="6 19">Adenosylcobinamide-GDP ribazoletransferase</fullName>
        <ecNumber evidence="5 19">2.7.8.26</ecNumber>
    </recommendedName>
    <alternativeName>
        <fullName evidence="16 19">Cobalamin synthase</fullName>
    </alternativeName>
    <alternativeName>
        <fullName evidence="15 19">Cobalamin-5'-phosphate synthase</fullName>
    </alternativeName>
</protein>
<evidence type="ECO:0000256" key="2">
    <source>
        <dbReference type="ARBA" id="ARBA00004651"/>
    </source>
</evidence>
<feature type="transmembrane region" description="Helical" evidence="19">
    <location>
        <begin position="257"/>
        <end position="278"/>
    </location>
</feature>
<dbReference type="Proteomes" id="UP000231932">
    <property type="component" value="Chromosome"/>
</dbReference>
<dbReference type="GO" id="GO:0051073">
    <property type="term" value="F:adenosylcobinamide-GDP ribazoletransferase activity"/>
    <property type="evidence" value="ECO:0007669"/>
    <property type="project" value="UniProtKB-UniRule"/>
</dbReference>
<comment type="catalytic activity">
    <reaction evidence="18 19">
        <text>alpha-ribazole 5'-phosphate + adenosylcob(III)inamide-GDP = adenosylcob(III)alamin 5'-phosphate + GMP + H(+)</text>
        <dbReference type="Rhea" id="RHEA:23560"/>
        <dbReference type="ChEBI" id="CHEBI:15378"/>
        <dbReference type="ChEBI" id="CHEBI:57918"/>
        <dbReference type="ChEBI" id="CHEBI:58115"/>
        <dbReference type="ChEBI" id="CHEBI:60487"/>
        <dbReference type="ChEBI" id="CHEBI:60493"/>
        <dbReference type="EC" id="2.7.8.26"/>
    </reaction>
</comment>
<evidence type="ECO:0000256" key="11">
    <source>
        <dbReference type="ARBA" id="ARBA00022842"/>
    </source>
</evidence>
<evidence type="ECO:0000256" key="19">
    <source>
        <dbReference type="HAMAP-Rule" id="MF_00719"/>
    </source>
</evidence>
<evidence type="ECO:0000256" key="10">
    <source>
        <dbReference type="ARBA" id="ARBA00022692"/>
    </source>
</evidence>
<evidence type="ECO:0000256" key="14">
    <source>
        <dbReference type="ARBA" id="ARBA00025228"/>
    </source>
</evidence>
<proteinExistence type="inferred from homology"/>
<comment type="function">
    <text evidence="14 19">Joins adenosylcobinamide-GDP and alpha-ribazole to generate adenosylcobalamin (Ado-cobalamin). Also synthesizes adenosylcobalamin 5'-phosphate from adenosylcobinamide-GDP and alpha-ribazole 5'-phosphate.</text>
</comment>
<evidence type="ECO:0000256" key="3">
    <source>
        <dbReference type="ARBA" id="ARBA00004663"/>
    </source>
</evidence>
<feature type="transmembrane region" description="Helical" evidence="19">
    <location>
        <begin position="169"/>
        <end position="191"/>
    </location>
</feature>
<dbReference type="GO" id="GO:0009236">
    <property type="term" value="P:cobalamin biosynthetic process"/>
    <property type="evidence" value="ECO:0007669"/>
    <property type="project" value="UniProtKB-UniRule"/>
</dbReference>
<keyword evidence="10 19" id="KW-0812">Transmembrane</keyword>
<evidence type="ECO:0000256" key="13">
    <source>
        <dbReference type="ARBA" id="ARBA00023136"/>
    </source>
</evidence>
<dbReference type="NCBIfam" id="TIGR00317">
    <property type="entry name" value="cobS"/>
    <property type="match status" value="1"/>
</dbReference>
<feature type="transmembrane region" description="Helical" evidence="19">
    <location>
        <begin position="138"/>
        <end position="157"/>
    </location>
</feature>
<feature type="transmembrane region" description="Helical" evidence="19">
    <location>
        <begin position="92"/>
        <end position="117"/>
    </location>
</feature>
<dbReference type="HAMAP" id="MF_00719">
    <property type="entry name" value="CobS"/>
    <property type="match status" value="1"/>
</dbReference>
<comment type="subcellular location">
    <subcellularLocation>
        <location evidence="2 19">Cell membrane</location>
        <topology evidence="2 19">Multi-pass membrane protein</topology>
    </subcellularLocation>
</comment>
<accession>A0A2K8N6S2</accession>
<keyword evidence="7 19" id="KW-1003">Cell membrane</keyword>
<evidence type="ECO:0000256" key="8">
    <source>
        <dbReference type="ARBA" id="ARBA00022573"/>
    </source>
</evidence>
<dbReference type="GO" id="GO:0005886">
    <property type="term" value="C:plasma membrane"/>
    <property type="evidence" value="ECO:0007669"/>
    <property type="project" value="UniProtKB-SubCell"/>
</dbReference>
<sequence>MDHRRDGGVDFIGGGDGRVAVAGIGRWAAREGAALTTAVRFLSRIPVPLLGETGEERQKRSLRWYAFVGVILGALLWVAAELLHVLRVPAPGAAALVVAADLWLTGGLHLDGWMDTADGLGSRRERERALEIMRDSRVGAFGVMTAIGVLLTEWAFLDMWIAEGAPFEVPAAAWGIARWIMVWAVAALPYARAEGMGAALRGAGPGDVAVAGVALLIPGVPAVISSQWSVLLGAGVAFVAARFWAGRVAKRLGGLTGDVYGALCVFTQVCALVAMEVIGRWI</sequence>
<evidence type="ECO:0000313" key="20">
    <source>
        <dbReference type="EMBL" id="ATY84152.1"/>
    </source>
</evidence>
<dbReference type="GO" id="GO:0008818">
    <property type="term" value="F:cobalamin 5'-phosphate synthase activity"/>
    <property type="evidence" value="ECO:0007669"/>
    <property type="project" value="UniProtKB-UniRule"/>
</dbReference>
<feature type="transmembrane region" description="Helical" evidence="19">
    <location>
        <begin position="64"/>
        <end position="86"/>
    </location>
</feature>
<evidence type="ECO:0000256" key="7">
    <source>
        <dbReference type="ARBA" id="ARBA00022475"/>
    </source>
</evidence>
<comment type="pathway">
    <text evidence="3 19">Cofactor biosynthesis; adenosylcobalamin biosynthesis; adenosylcobalamin from cob(II)yrinate a,c-diamide: step 7/7.</text>
</comment>
<keyword evidence="13 19" id="KW-0472">Membrane</keyword>
<keyword evidence="11 19" id="KW-0460">Magnesium</keyword>
<evidence type="ECO:0000256" key="15">
    <source>
        <dbReference type="ARBA" id="ARBA00032605"/>
    </source>
</evidence>
<comment type="similarity">
    <text evidence="4 19">Belongs to the CobS family.</text>
</comment>
<dbReference type="UniPathway" id="UPA00148">
    <property type="reaction ID" value="UER00238"/>
</dbReference>
<evidence type="ECO:0000256" key="12">
    <source>
        <dbReference type="ARBA" id="ARBA00022989"/>
    </source>
</evidence>
<dbReference type="Pfam" id="PF02654">
    <property type="entry name" value="CobS"/>
    <property type="match status" value="1"/>
</dbReference>
<feature type="transmembrane region" description="Helical" evidence="19">
    <location>
        <begin position="198"/>
        <end position="220"/>
    </location>
</feature>
<reference evidence="21" key="1">
    <citation type="submission" date="2017-11" db="EMBL/GenBank/DDBJ databases">
        <title>Complete Genome Sequence of Kyrpidia sp. Strain EA-1, a thermophilic, hydrogen-oxidizing Bacterium, isolated from the Azores.</title>
        <authorList>
            <person name="Reiner J.E."/>
            <person name="Lapp C.J."/>
            <person name="Bunk B."/>
            <person name="Gescher J."/>
        </authorList>
    </citation>
    <scope>NUCLEOTIDE SEQUENCE [LARGE SCALE GENOMIC DNA]</scope>
    <source>
        <strain evidence="21">EA-1</strain>
    </source>
</reference>
<dbReference type="KEGG" id="kyr:CVV65_03620"/>
<keyword evidence="9 19" id="KW-0808">Transferase</keyword>
<evidence type="ECO:0000256" key="16">
    <source>
        <dbReference type="ARBA" id="ARBA00032853"/>
    </source>
</evidence>
<evidence type="ECO:0000256" key="6">
    <source>
        <dbReference type="ARBA" id="ARBA00015850"/>
    </source>
</evidence>
<evidence type="ECO:0000313" key="21">
    <source>
        <dbReference type="Proteomes" id="UP000231932"/>
    </source>
</evidence>
<keyword evidence="8 19" id="KW-0169">Cobalamin biosynthesis</keyword>
<dbReference type="PANTHER" id="PTHR34148">
    <property type="entry name" value="ADENOSYLCOBINAMIDE-GDP RIBAZOLETRANSFERASE"/>
    <property type="match status" value="1"/>
</dbReference>
<dbReference type="AlphaFoldDB" id="A0A2K8N6S2"/>
<evidence type="ECO:0000256" key="4">
    <source>
        <dbReference type="ARBA" id="ARBA00010561"/>
    </source>
</evidence>
<feature type="transmembrane region" description="Helical" evidence="19">
    <location>
        <begin position="226"/>
        <end position="245"/>
    </location>
</feature>
<dbReference type="InterPro" id="IPR003805">
    <property type="entry name" value="CobS"/>
</dbReference>
<keyword evidence="21" id="KW-1185">Reference proteome</keyword>
<evidence type="ECO:0000256" key="1">
    <source>
        <dbReference type="ARBA" id="ARBA00001946"/>
    </source>
</evidence>
<organism evidence="20 21">
    <name type="scientific">Kyrpidia spormannii</name>
    <dbReference type="NCBI Taxonomy" id="2055160"/>
    <lineage>
        <taxon>Bacteria</taxon>
        <taxon>Bacillati</taxon>
        <taxon>Bacillota</taxon>
        <taxon>Bacilli</taxon>
        <taxon>Bacillales</taxon>
        <taxon>Alicyclobacillaceae</taxon>
        <taxon>Kyrpidia</taxon>
    </lineage>
</organism>
<evidence type="ECO:0000256" key="5">
    <source>
        <dbReference type="ARBA" id="ARBA00013200"/>
    </source>
</evidence>
<evidence type="ECO:0000256" key="18">
    <source>
        <dbReference type="ARBA" id="ARBA00049504"/>
    </source>
</evidence>
<dbReference type="PANTHER" id="PTHR34148:SF1">
    <property type="entry name" value="ADENOSYLCOBINAMIDE-GDP RIBAZOLETRANSFERASE"/>
    <property type="match status" value="1"/>
</dbReference>
<keyword evidence="12 19" id="KW-1133">Transmembrane helix</keyword>